<reference evidence="2 3" key="1">
    <citation type="submission" date="2016-10" db="EMBL/GenBank/DDBJ databases">
        <authorList>
            <person name="de Groot N.N."/>
        </authorList>
    </citation>
    <scope>NUCLEOTIDE SEQUENCE [LARGE SCALE GENOMIC DNA]</scope>
    <source>
        <strain evidence="2 3">IPL20</strain>
    </source>
</reference>
<evidence type="ECO:0000313" key="3">
    <source>
        <dbReference type="Proteomes" id="UP000199074"/>
    </source>
</evidence>
<gene>
    <name evidence="2" type="ORF">SAMN05216456_1113</name>
</gene>
<sequence>MSARIAPRAETMGIGFSPHLPRFARNNDRKPPTPDESQTQARPDAPDHAVPSAFEHDSILPAQTLFETSLLANRSSTGHFSPEDAFLRLRQDWSPPLSSFPLTDKTI</sequence>
<organism evidence="2 3">
    <name type="scientific">Devosia crocina</name>
    <dbReference type="NCBI Taxonomy" id="429728"/>
    <lineage>
        <taxon>Bacteria</taxon>
        <taxon>Pseudomonadati</taxon>
        <taxon>Pseudomonadota</taxon>
        <taxon>Alphaproteobacteria</taxon>
        <taxon>Hyphomicrobiales</taxon>
        <taxon>Devosiaceae</taxon>
        <taxon>Devosia</taxon>
    </lineage>
</organism>
<keyword evidence="3" id="KW-1185">Reference proteome</keyword>
<dbReference type="STRING" id="429728.SAMN05216456_1113"/>
<protein>
    <submittedName>
        <fullName evidence="2">Uncharacterized protein</fullName>
    </submittedName>
</protein>
<feature type="region of interest" description="Disordered" evidence="1">
    <location>
        <begin position="1"/>
        <end position="52"/>
    </location>
</feature>
<name>A0A1I7N852_9HYPH</name>
<evidence type="ECO:0000313" key="2">
    <source>
        <dbReference type="EMBL" id="SFV30736.1"/>
    </source>
</evidence>
<dbReference type="OrthoDB" id="7949367at2"/>
<evidence type="ECO:0000256" key="1">
    <source>
        <dbReference type="SAM" id="MobiDB-lite"/>
    </source>
</evidence>
<dbReference type="AlphaFoldDB" id="A0A1I7N852"/>
<dbReference type="RefSeq" id="WP_139232489.1">
    <property type="nucleotide sequence ID" value="NZ_FPCK01000001.1"/>
</dbReference>
<accession>A0A1I7N852</accession>
<dbReference type="Proteomes" id="UP000199074">
    <property type="component" value="Unassembled WGS sequence"/>
</dbReference>
<dbReference type="EMBL" id="FPCK01000001">
    <property type="protein sequence ID" value="SFV30736.1"/>
    <property type="molecule type" value="Genomic_DNA"/>
</dbReference>
<proteinExistence type="predicted"/>